<dbReference type="GO" id="GO:0005874">
    <property type="term" value="C:microtubule"/>
    <property type="evidence" value="ECO:0007669"/>
    <property type="project" value="UniProtKB-KW"/>
</dbReference>
<dbReference type="InterPro" id="IPR027417">
    <property type="entry name" value="P-loop_NTPase"/>
</dbReference>
<dbReference type="PANTHER" id="PTHR22878">
    <property type="entry name" value="DYNEIN HEAVY CHAIN 6, AXONEMAL-LIKE-RELATED"/>
    <property type="match status" value="1"/>
</dbReference>
<feature type="domain" description="Dynein heavy chain region D6 P-loop" evidence="11">
    <location>
        <begin position="660"/>
        <end position="773"/>
    </location>
</feature>
<keyword evidence="17" id="KW-1185">Reference proteome</keyword>
<dbReference type="Pfam" id="PF18198">
    <property type="entry name" value="AAA_lid_11"/>
    <property type="match status" value="1"/>
</dbReference>
<evidence type="ECO:0000256" key="3">
    <source>
        <dbReference type="ARBA" id="ARBA00022701"/>
    </source>
</evidence>
<dbReference type="GO" id="GO:0008569">
    <property type="term" value="F:minus-end-directed microtubule motor activity"/>
    <property type="evidence" value="ECO:0007669"/>
    <property type="project" value="InterPro"/>
</dbReference>
<dbReference type="FunFam" id="1.20.920.20:FF:000001">
    <property type="entry name" value="dynein heavy chain 2, axonemal"/>
    <property type="match status" value="1"/>
</dbReference>
<dbReference type="Gene3D" id="6.10.140.1060">
    <property type="match status" value="1"/>
</dbReference>
<dbReference type="InterPro" id="IPR004273">
    <property type="entry name" value="Dynein_heavy_D6_P-loop"/>
</dbReference>
<dbReference type="GO" id="GO:0005524">
    <property type="term" value="F:ATP binding"/>
    <property type="evidence" value="ECO:0007669"/>
    <property type="project" value="UniProtKB-KW"/>
</dbReference>
<dbReference type="EMBL" id="JAODUO010001119">
    <property type="protein sequence ID" value="KAK2170973.1"/>
    <property type="molecule type" value="Genomic_DNA"/>
</dbReference>
<dbReference type="Pfam" id="PF18199">
    <property type="entry name" value="Dynein_C"/>
    <property type="match status" value="2"/>
</dbReference>
<evidence type="ECO:0000256" key="10">
    <source>
        <dbReference type="SAM" id="Coils"/>
    </source>
</evidence>
<feature type="domain" description="Dynein heavy chain C-terminal" evidence="15">
    <location>
        <begin position="1238"/>
        <end position="1273"/>
    </location>
</feature>
<evidence type="ECO:0000313" key="17">
    <source>
        <dbReference type="Proteomes" id="UP001209878"/>
    </source>
</evidence>
<dbReference type="Gene3D" id="3.10.490.20">
    <property type="match status" value="1"/>
</dbReference>
<keyword evidence="5" id="KW-0067">ATP-binding</keyword>
<accession>A0AAD9KG32</accession>
<evidence type="ECO:0000256" key="6">
    <source>
        <dbReference type="ARBA" id="ARBA00023017"/>
    </source>
</evidence>
<dbReference type="InterPro" id="IPR026983">
    <property type="entry name" value="DHC"/>
</dbReference>
<dbReference type="Proteomes" id="UP001209878">
    <property type="component" value="Unassembled WGS sequence"/>
</dbReference>
<evidence type="ECO:0000256" key="4">
    <source>
        <dbReference type="ARBA" id="ARBA00022741"/>
    </source>
</evidence>
<dbReference type="FunFam" id="3.40.50.300:FF:000362">
    <property type="entry name" value="Dynein, axonemal, heavy chain 6"/>
    <property type="match status" value="1"/>
</dbReference>
<dbReference type="GO" id="GO:0030286">
    <property type="term" value="C:dynein complex"/>
    <property type="evidence" value="ECO:0007669"/>
    <property type="project" value="UniProtKB-KW"/>
</dbReference>
<dbReference type="Pfam" id="PF12781">
    <property type="entry name" value="AAA_9"/>
    <property type="match status" value="1"/>
</dbReference>
<evidence type="ECO:0000259" key="13">
    <source>
        <dbReference type="Pfam" id="PF12781"/>
    </source>
</evidence>
<evidence type="ECO:0000259" key="15">
    <source>
        <dbReference type="Pfam" id="PF18199"/>
    </source>
</evidence>
<dbReference type="Gene3D" id="1.20.920.20">
    <property type="match status" value="1"/>
</dbReference>
<sequence>MQRPPEGVKLVIEAVCIMKGLKPVKKAGDKPGQKIDDYWEPGKSLLQDPQKFLEGLFKYDKDNIPDPTISRIQPYIDNENFTPAAIAKVSKACTSICQWVRAMHKYHFVAKSVAPKREALRIAQEELAETQKILDAAIATLHEVEQGIATLQAKYEDTMRKKDELQFKTNECEARLVRADKLIGGLADEKDRWKESVEYLEKVIGNIVGDVLVSAGAIAYLGPFTGDYRAAMVTEWISLLKDLNVPHNLACTLVDTLSDPVRVRSWQIAGLPRDNLSVENGVIVQYSRRWPLFIDPQGQANKWIKNMEKDNGIDVIKLTDKDFLRSLENAVRFGKPCLLENVAEDLDPALEPILLKQTFKQQGSLVIKLGDAIIPYHEDFKFYITTKLPNPHYTPEVSTKVTLVNFTLSPSGLEDQLLGTVVAEERPDLEEAKNQLIVSNAKMKQELKEIEDKILHRLSTSEGSPVDDIDLINTLEASQIKSQEIKRSKHINEYFTFSLYSNVCRSLFEKHKLLFAFLLCSRILQHDGKIDKEEWRYLLAGGTQKVGDYSNPAPEWLSERSWLEILTLSSLPSFAKFARSLTHHIGHYKKYFDSNEPHREKLTSGWEDKLDDFQKLLVLRCLRSDKMTNAMQDFVSNHLGQRFIEPQSTDLGLVFKDSAPNTPLVFVLSQGTDPAADLYKFAEEMRFSKKLSAISLGQGQGPRAEALMKSSMERGKWVFFQNCHLAPSFMPSLERLVEHIDPEKVHRDFRLWLTSMPSPKFPVFILQNSSKMTVEPPKGLKANLLKSYSSFTDEFLQSCGFKANEFKHLLQSLCLFHGVILERRKFGPLGFNIPYEYTDGDLRICISQLKMFLEEYEEIPYKVLVYTAGHINYGGRVTDDWDRRCLINILNNFYCLDVLTTDHSYSASNIYRQIDPDNDLTGYMQYIKTLPINDAPEIFGLHDNANITFAQNETFALLDALLLLQPKTGEGGGMSREEVMENTAKLILKQVPSVMNIEKIMKAYPVMYEQSMNTVLVQEVIRYNNLLGAIHDSLKALLKALKGLVVMSQALEEMANSLYINHVPDLWAAKAYPSLKPLASWVTDLVDRMKFIKDWINKGIPPTFWISGFYFPQAFLTGTLQNFARQEVVSIDTISFNFKVMMKDHPDLKRPPQHGCYIYGLFVEGARWDMTKWQLGESQPKELYTEMPTIWLQPIANRPPAVDGFYDCPVYKTLTRAGLWNFPLFLFSHSSSFCPMTGTLSTTGHSTNFVFSIEIPSDKNQQHWIQRGVALLCALNY</sequence>
<reference evidence="16" key="1">
    <citation type="journal article" date="2023" name="Mol. Biol. Evol.">
        <title>Third-Generation Sequencing Reveals the Adaptive Role of the Epigenome in Three Deep-Sea Polychaetes.</title>
        <authorList>
            <person name="Perez M."/>
            <person name="Aroh O."/>
            <person name="Sun Y."/>
            <person name="Lan Y."/>
            <person name="Juniper S.K."/>
            <person name="Young C.R."/>
            <person name="Angers B."/>
            <person name="Qian P.Y."/>
        </authorList>
    </citation>
    <scope>NUCLEOTIDE SEQUENCE</scope>
    <source>
        <strain evidence="16">R07B-5</strain>
    </source>
</reference>
<comment type="caution">
    <text evidence="16">The sequence shown here is derived from an EMBL/GenBank/DDBJ whole genome shotgun (WGS) entry which is preliminary data.</text>
</comment>
<name>A0AAD9KG32_RIDPI</name>
<dbReference type="GO" id="GO:0045505">
    <property type="term" value="F:dynein intermediate chain binding"/>
    <property type="evidence" value="ECO:0007669"/>
    <property type="project" value="InterPro"/>
</dbReference>
<keyword evidence="9" id="KW-0206">Cytoskeleton</keyword>
<dbReference type="InterPro" id="IPR041228">
    <property type="entry name" value="Dynein_C"/>
</dbReference>
<feature type="domain" description="Dynein heavy chain coiled coil stalk" evidence="12">
    <location>
        <begin position="35"/>
        <end position="234"/>
    </location>
</feature>
<feature type="domain" description="Dynein heavy chain C-terminal" evidence="15">
    <location>
        <begin position="951"/>
        <end position="1219"/>
    </location>
</feature>
<evidence type="ECO:0008006" key="18">
    <source>
        <dbReference type="Google" id="ProtNLM"/>
    </source>
</evidence>
<dbReference type="InterPro" id="IPR035706">
    <property type="entry name" value="AAA_9"/>
</dbReference>
<dbReference type="GO" id="GO:0051959">
    <property type="term" value="F:dynein light intermediate chain binding"/>
    <property type="evidence" value="ECO:0007669"/>
    <property type="project" value="InterPro"/>
</dbReference>
<evidence type="ECO:0000256" key="5">
    <source>
        <dbReference type="ARBA" id="ARBA00022840"/>
    </source>
</evidence>
<dbReference type="InterPro" id="IPR043160">
    <property type="entry name" value="Dynein_C_barrel"/>
</dbReference>
<dbReference type="Gene3D" id="3.40.50.300">
    <property type="entry name" value="P-loop containing nucleotide triphosphate hydrolases"/>
    <property type="match status" value="2"/>
</dbReference>
<dbReference type="FunFam" id="1.20.1270.280:FF:000001">
    <property type="entry name" value="dynein heavy chain 7, axonemal"/>
    <property type="match status" value="1"/>
</dbReference>
<evidence type="ECO:0000259" key="14">
    <source>
        <dbReference type="Pfam" id="PF18198"/>
    </source>
</evidence>
<evidence type="ECO:0000256" key="9">
    <source>
        <dbReference type="ARBA" id="ARBA00023212"/>
    </source>
</evidence>
<dbReference type="FunFam" id="3.10.490.20:FF:000001">
    <property type="entry name" value="dynein heavy chain 7, axonemal"/>
    <property type="match status" value="1"/>
</dbReference>
<keyword evidence="2" id="KW-0963">Cytoplasm</keyword>
<dbReference type="GO" id="GO:0007018">
    <property type="term" value="P:microtubule-based movement"/>
    <property type="evidence" value="ECO:0007669"/>
    <property type="project" value="InterPro"/>
</dbReference>
<dbReference type="Gene3D" id="1.20.1270.280">
    <property type="match status" value="1"/>
</dbReference>
<comment type="subcellular location">
    <subcellularLocation>
        <location evidence="1">Cytoplasm</location>
        <location evidence="1">Cytoskeleton</location>
    </subcellularLocation>
</comment>
<feature type="domain" description="Dynein heavy chain AAA lid" evidence="14">
    <location>
        <begin position="806"/>
        <end position="945"/>
    </location>
</feature>
<proteinExistence type="predicted"/>
<keyword evidence="6" id="KW-0243">Dynein</keyword>
<evidence type="ECO:0000259" key="12">
    <source>
        <dbReference type="Pfam" id="PF12777"/>
    </source>
</evidence>
<evidence type="ECO:0000313" key="16">
    <source>
        <dbReference type="EMBL" id="KAK2170973.1"/>
    </source>
</evidence>
<dbReference type="Gene3D" id="1.10.8.720">
    <property type="entry name" value="Region D6 of dynein motor"/>
    <property type="match status" value="1"/>
</dbReference>
<evidence type="ECO:0000256" key="1">
    <source>
        <dbReference type="ARBA" id="ARBA00004245"/>
    </source>
</evidence>
<evidence type="ECO:0000259" key="11">
    <source>
        <dbReference type="Pfam" id="PF03028"/>
    </source>
</evidence>
<dbReference type="PANTHER" id="PTHR22878:SF73">
    <property type="entry name" value="DYNEIN AXONEMAL HEAVY CHAIN 1"/>
    <property type="match status" value="1"/>
</dbReference>
<evidence type="ECO:0000256" key="2">
    <source>
        <dbReference type="ARBA" id="ARBA00022490"/>
    </source>
</evidence>
<dbReference type="FunFam" id="3.40.50.300:FF:000223">
    <property type="entry name" value="Dynein heavy chain 3, axonemal"/>
    <property type="match status" value="1"/>
</dbReference>
<dbReference type="FunFam" id="1.10.8.720:FF:000001">
    <property type="entry name" value="dynein heavy chain 7, axonemal"/>
    <property type="match status" value="1"/>
</dbReference>
<feature type="domain" description="Dynein heavy chain ATP-binding dynein motor region" evidence="13">
    <location>
        <begin position="264"/>
        <end position="485"/>
    </location>
</feature>
<evidence type="ECO:0000256" key="7">
    <source>
        <dbReference type="ARBA" id="ARBA00023054"/>
    </source>
</evidence>
<dbReference type="InterPro" id="IPR041658">
    <property type="entry name" value="AAA_lid_11"/>
</dbReference>
<dbReference type="Pfam" id="PF03028">
    <property type="entry name" value="Dynein_heavy"/>
    <property type="match status" value="1"/>
</dbReference>
<organism evidence="16 17">
    <name type="scientific">Ridgeia piscesae</name>
    <name type="common">Tubeworm</name>
    <dbReference type="NCBI Taxonomy" id="27915"/>
    <lineage>
        <taxon>Eukaryota</taxon>
        <taxon>Metazoa</taxon>
        <taxon>Spiralia</taxon>
        <taxon>Lophotrochozoa</taxon>
        <taxon>Annelida</taxon>
        <taxon>Polychaeta</taxon>
        <taxon>Sedentaria</taxon>
        <taxon>Canalipalpata</taxon>
        <taxon>Sabellida</taxon>
        <taxon>Siboglinidae</taxon>
        <taxon>Ridgeia</taxon>
    </lineage>
</organism>
<keyword evidence="4" id="KW-0547">Nucleotide-binding</keyword>
<keyword evidence="7 10" id="KW-0175">Coiled coil</keyword>
<dbReference type="InterPro" id="IPR024743">
    <property type="entry name" value="Dynein_HC_stalk"/>
</dbReference>
<keyword evidence="3" id="KW-0493">Microtubule</keyword>
<dbReference type="Pfam" id="PF12777">
    <property type="entry name" value="MT"/>
    <property type="match status" value="1"/>
</dbReference>
<dbReference type="AlphaFoldDB" id="A0AAD9KG32"/>
<gene>
    <name evidence="16" type="ORF">NP493_1117g00047</name>
</gene>
<feature type="coiled-coil region" evidence="10">
    <location>
        <begin position="120"/>
        <end position="168"/>
    </location>
</feature>
<evidence type="ECO:0000256" key="8">
    <source>
        <dbReference type="ARBA" id="ARBA00023175"/>
    </source>
</evidence>
<protein>
    <recommendedName>
        <fullName evidence="18">Dynein axonemal heavy chain 1</fullName>
    </recommendedName>
</protein>
<keyword evidence="8" id="KW-0505">Motor protein</keyword>
<dbReference type="InterPro" id="IPR042219">
    <property type="entry name" value="AAA_lid_11_sf"/>
</dbReference>